<protein>
    <submittedName>
        <fullName evidence="1">Tryptophan halogenase family protein</fullName>
        <ecNumber evidence="1">1.14.19.-</ecNumber>
    </submittedName>
</protein>
<dbReference type="PANTHER" id="PTHR43747">
    <property type="entry name" value="FAD-BINDING PROTEIN"/>
    <property type="match status" value="1"/>
</dbReference>
<dbReference type="Pfam" id="PF04820">
    <property type="entry name" value="Trp_halogenase"/>
    <property type="match status" value="1"/>
</dbReference>
<organism evidence="1 2">
    <name type="scientific">Marinicella sediminis</name>
    <dbReference type="NCBI Taxonomy" id="1792834"/>
    <lineage>
        <taxon>Bacteria</taxon>
        <taxon>Pseudomonadati</taxon>
        <taxon>Pseudomonadota</taxon>
        <taxon>Gammaproteobacteria</taxon>
        <taxon>Lysobacterales</taxon>
        <taxon>Marinicellaceae</taxon>
        <taxon>Marinicella</taxon>
    </lineage>
</organism>
<dbReference type="EMBL" id="JBHRTS010000007">
    <property type="protein sequence ID" value="MFC3195251.1"/>
    <property type="molecule type" value="Genomic_DNA"/>
</dbReference>
<reference evidence="2" key="1">
    <citation type="journal article" date="2019" name="Int. J. Syst. Evol. Microbiol.">
        <title>The Global Catalogue of Microorganisms (GCM) 10K type strain sequencing project: providing services to taxonomists for standard genome sequencing and annotation.</title>
        <authorList>
            <consortium name="The Broad Institute Genomics Platform"/>
            <consortium name="The Broad Institute Genome Sequencing Center for Infectious Disease"/>
            <person name="Wu L."/>
            <person name="Ma J."/>
        </authorList>
    </citation>
    <scope>NUCLEOTIDE SEQUENCE [LARGE SCALE GENOMIC DNA]</scope>
    <source>
        <strain evidence="2">KCTC 42953</strain>
    </source>
</reference>
<proteinExistence type="predicted"/>
<evidence type="ECO:0000313" key="2">
    <source>
        <dbReference type="Proteomes" id="UP001595533"/>
    </source>
</evidence>
<comment type="caution">
    <text evidence="1">The sequence shown here is derived from an EMBL/GenBank/DDBJ whole genome shotgun (WGS) entry which is preliminary data.</text>
</comment>
<dbReference type="PIRSF" id="PIRSF011396">
    <property type="entry name" value="Trp_halogenase"/>
    <property type="match status" value="1"/>
</dbReference>
<accession>A0ABV7JEY0</accession>
<dbReference type="PANTHER" id="PTHR43747:SF4">
    <property type="entry name" value="FLAVIN-DEPENDENT TRYPTOPHAN HALOGENASE"/>
    <property type="match status" value="1"/>
</dbReference>
<evidence type="ECO:0000313" key="1">
    <source>
        <dbReference type="EMBL" id="MFC3195251.1"/>
    </source>
</evidence>
<dbReference type="InterPro" id="IPR036188">
    <property type="entry name" value="FAD/NAD-bd_sf"/>
</dbReference>
<dbReference type="EC" id="1.14.19.-" evidence="1"/>
<dbReference type="RefSeq" id="WP_232781867.1">
    <property type="nucleotide sequence ID" value="NZ_JBHRTS010000007.1"/>
</dbReference>
<keyword evidence="2" id="KW-1185">Reference proteome</keyword>
<dbReference type="InterPro" id="IPR006905">
    <property type="entry name" value="Flavin_halogenase"/>
</dbReference>
<dbReference type="Proteomes" id="UP001595533">
    <property type="component" value="Unassembled WGS sequence"/>
</dbReference>
<dbReference type="GO" id="GO:0016491">
    <property type="term" value="F:oxidoreductase activity"/>
    <property type="evidence" value="ECO:0007669"/>
    <property type="project" value="UniProtKB-KW"/>
</dbReference>
<dbReference type="InterPro" id="IPR033856">
    <property type="entry name" value="Trp_halogen"/>
</dbReference>
<gene>
    <name evidence="1" type="ORF">ACFODZ_13440</name>
</gene>
<sequence length="541" mass="61106">MKRLVIVGGGSSGWTAAAYLNGALNDKGNNPRVEISLIESPDIPRISVGEATVLSIRHTLAVIGIDEMELLKATDGSFKQAIKYANWVKNDNSHYYHPFNRLAPKPMDHLAQQWLASDRSISFVDSCSAQAKICELGLAPKSLDGGLTPGGQFSAAFHMNAQKFADYLRDFSVARGVQHIQANVEGVIMQDNGHINAVQTDRAGDREADLFIDCTGFRAMLIEQQMGVGWEDFSQYLLCNRAIAMHVPYDRFYPGMVRPYTTATALSNGWVWDIPMLHQRSIGYVHASDYITEEQAEQELRAYQGPGTDDLPARTIHFKVGRRHQHWKGNCIALGLAGGFIEPLESTGLYLSDLGAVMLAEHFPWHEDHMADMAFRYNRILSNRYYEVLDFINMHYCLTQRNDTAFWREVQKDQRINPRLKAKLDFWTMKPPSASDFEDQLMPGFSQAHFPAGKTGGDTRPAVDDAGIWNHHNYMFVMYSMGFENRSKVFRYNNPTAATLHPVVRQRLQMAQNRFPSHADWLKAKLDMPDYPPAQPPAGWT</sequence>
<keyword evidence="1" id="KW-0560">Oxidoreductase</keyword>
<name>A0ABV7JEY0_9GAMM</name>
<dbReference type="Gene3D" id="3.50.50.60">
    <property type="entry name" value="FAD/NAD(P)-binding domain"/>
    <property type="match status" value="1"/>
</dbReference>
<dbReference type="SUPFAM" id="SSF51905">
    <property type="entry name" value="FAD/NAD(P)-binding domain"/>
    <property type="match status" value="1"/>
</dbReference>
<dbReference type="InterPro" id="IPR050816">
    <property type="entry name" value="Flavin-dep_Halogenase_NPB"/>
</dbReference>